<reference evidence="1 2" key="1">
    <citation type="journal article" date="2023" name="Mol. Ecol. Resour.">
        <title>Chromosome-level genome assembly of a triploid poplar Populus alba 'Berolinensis'.</title>
        <authorList>
            <person name="Chen S."/>
            <person name="Yu Y."/>
            <person name="Wang X."/>
            <person name="Wang S."/>
            <person name="Zhang T."/>
            <person name="Zhou Y."/>
            <person name="He R."/>
            <person name="Meng N."/>
            <person name="Wang Y."/>
            <person name="Liu W."/>
            <person name="Liu Z."/>
            <person name="Liu J."/>
            <person name="Guo Q."/>
            <person name="Huang H."/>
            <person name="Sederoff R.R."/>
            <person name="Wang G."/>
            <person name="Qu G."/>
            <person name="Chen S."/>
        </authorList>
    </citation>
    <scope>NUCLEOTIDE SEQUENCE [LARGE SCALE GENOMIC DNA]</scope>
    <source>
        <strain evidence="1">SC-2020</strain>
    </source>
</reference>
<organism evidence="1 2">
    <name type="scientific">Populus alba x Populus x berolinensis</name>
    <dbReference type="NCBI Taxonomy" id="444605"/>
    <lineage>
        <taxon>Eukaryota</taxon>
        <taxon>Viridiplantae</taxon>
        <taxon>Streptophyta</taxon>
        <taxon>Embryophyta</taxon>
        <taxon>Tracheophyta</taxon>
        <taxon>Spermatophyta</taxon>
        <taxon>Magnoliopsida</taxon>
        <taxon>eudicotyledons</taxon>
        <taxon>Gunneridae</taxon>
        <taxon>Pentapetalae</taxon>
        <taxon>rosids</taxon>
        <taxon>fabids</taxon>
        <taxon>Malpighiales</taxon>
        <taxon>Salicaceae</taxon>
        <taxon>Saliceae</taxon>
        <taxon>Populus</taxon>
    </lineage>
</organism>
<sequence>MDGFELFVQGQLITLFSAATYWGKVNGLVVVPKLILRDVIDDKWMQSLKSKDHQPQHRVTLNLTLTKTGVHIVARVRRRGDRPPLRKKIIMEYGLFLENVSEIGYEDWLRKGKASPPQLVTMHEYSNQLHLACRDLHCARFAWRGKKRKQKIDIKQNQRRALCTSCMVREETKAKEKGGSVYLERRRRR</sequence>
<proteinExistence type="predicted"/>
<protein>
    <submittedName>
        <fullName evidence="1">Uncharacterized protein</fullName>
    </submittedName>
</protein>
<dbReference type="Proteomes" id="UP001164929">
    <property type="component" value="Chromosome 4"/>
</dbReference>
<evidence type="ECO:0000313" key="1">
    <source>
        <dbReference type="EMBL" id="KAJ6999316.1"/>
    </source>
</evidence>
<evidence type="ECO:0000313" key="2">
    <source>
        <dbReference type="Proteomes" id="UP001164929"/>
    </source>
</evidence>
<keyword evidence="2" id="KW-1185">Reference proteome</keyword>
<name>A0AAD6W5C8_9ROSI</name>
<dbReference type="EMBL" id="JAQIZT010000004">
    <property type="protein sequence ID" value="KAJ6999316.1"/>
    <property type="molecule type" value="Genomic_DNA"/>
</dbReference>
<comment type="caution">
    <text evidence="1">The sequence shown here is derived from an EMBL/GenBank/DDBJ whole genome shotgun (WGS) entry which is preliminary data.</text>
</comment>
<accession>A0AAD6W5C8</accession>
<gene>
    <name evidence="1" type="ORF">NC653_010109</name>
</gene>
<dbReference type="AlphaFoldDB" id="A0AAD6W5C8"/>